<dbReference type="Proteomes" id="UP000306102">
    <property type="component" value="Unassembled WGS sequence"/>
</dbReference>
<protein>
    <submittedName>
        <fullName evidence="6">Uncharacterized protein</fullName>
    </submittedName>
</protein>
<evidence type="ECO:0000313" key="6">
    <source>
        <dbReference type="EMBL" id="THG22090.1"/>
    </source>
</evidence>
<evidence type="ECO:0000256" key="3">
    <source>
        <dbReference type="ARBA" id="ARBA00024186"/>
    </source>
</evidence>
<dbReference type="AlphaFoldDB" id="A0A4S4EYE5"/>
<evidence type="ECO:0000256" key="2">
    <source>
        <dbReference type="ARBA" id="ARBA00023242"/>
    </source>
</evidence>
<evidence type="ECO:0000313" key="7">
    <source>
        <dbReference type="Proteomes" id="UP000306102"/>
    </source>
</evidence>
<sequence>MEDWRLFREAGLLDETTMERKDRAALAEKVSKLERELFDYQYNMGLLLIEKKEWVLKYEEFSEALVEAQEFIQHEHASHLFAISEAEKREENLRKSLGNENKGVADVRYFLLLCLIWSEHAMDPMFSNLDHLANWKRDRFKGHWFDPLEHAQIKLTSETKLADANALVAGIEDKSLEVEKKLHAADAKLAEVSRKSSELERKLQELEARESLLRRERLSFNTKHDLTQLSCQ</sequence>
<keyword evidence="7" id="KW-1185">Reference proteome</keyword>
<organism evidence="6 7">
    <name type="scientific">Camellia sinensis var. sinensis</name>
    <name type="common">China tea</name>
    <dbReference type="NCBI Taxonomy" id="542762"/>
    <lineage>
        <taxon>Eukaryota</taxon>
        <taxon>Viridiplantae</taxon>
        <taxon>Streptophyta</taxon>
        <taxon>Embryophyta</taxon>
        <taxon>Tracheophyta</taxon>
        <taxon>Spermatophyta</taxon>
        <taxon>Magnoliopsida</taxon>
        <taxon>eudicotyledons</taxon>
        <taxon>Gunneridae</taxon>
        <taxon>Pentapetalae</taxon>
        <taxon>asterids</taxon>
        <taxon>Ericales</taxon>
        <taxon>Theaceae</taxon>
        <taxon>Camellia</taxon>
    </lineage>
</organism>
<comment type="subcellular location">
    <subcellularLocation>
        <location evidence="3">Nucleus lamina</location>
    </subcellularLocation>
</comment>
<gene>
    <name evidence="6" type="ORF">TEA_000484</name>
</gene>
<keyword evidence="1 5" id="KW-0175">Coiled coil</keyword>
<keyword evidence="2" id="KW-0539">Nucleus</keyword>
<proteinExistence type="inferred from homology"/>
<dbReference type="PANTHER" id="PTHR31908">
    <property type="entry name" value="PROTEIN CROWDED NUCLEI 4"/>
    <property type="match status" value="1"/>
</dbReference>
<comment type="similarity">
    <text evidence="4">Belongs to the CRWN family.</text>
</comment>
<reference evidence="6 7" key="1">
    <citation type="journal article" date="2018" name="Proc. Natl. Acad. Sci. U.S.A.">
        <title>Draft genome sequence of Camellia sinensis var. sinensis provides insights into the evolution of the tea genome and tea quality.</title>
        <authorList>
            <person name="Wei C."/>
            <person name="Yang H."/>
            <person name="Wang S."/>
            <person name="Zhao J."/>
            <person name="Liu C."/>
            <person name="Gao L."/>
            <person name="Xia E."/>
            <person name="Lu Y."/>
            <person name="Tai Y."/>
            <person name="She G."/>
            <person name="Sun J."/>
            <person name="Cao H."/>
            <person name="Tong W."/>
            <person name="Gao Q."/>
            <person name="Li Y."/>
            <person name="Deng W."/>
            <person name="Jiang X."/>
            <person name="Wang W."/>
            <person name="Chen Q."/>
            <person name="Zhang S."/>
            <person name="Li H."/>
            <person name="Wu J."/>
            <person name="Wang P."/>
            <person name="Li P."/>
            <person name="Shi C."/>
            <person name="Zheng F."/>
            <person name="Jian J."/>
            <person name="Huang B."/>
            <person name="Shan D."/>
            <person name="Shi M."/>
            <person name="Fang C."/>
            <person name="Yue Y."/>
            <person name="Li F."/>
            <person name="Li D."/>
            <person name="Wei S."/>
            <person name="Han B."/>
            <person name="Jiang C."/>
            <person name="Yin Y."/>
            <person name="Xia T."/>
            <person name="Zhang Z."/>
            <person name="Bennetzen J.L."/>
            <person name="Zhao S."/>
            <person name="Wan X."/>
        </authorList>
    </citation>
    <scope>NUCLEOTIDE SEQUENCE [LARGE SCALE GENOMIC DNA]</scope>
    <source>
        <strain evidence="7">cv. Shuchazao</strain>
        <tissue evidence="6">Leaf</tissue>
    </source>
</reference>
<evidence type="ECO:0000256" key="5">
    <source>
        <dbReference type="SAM" id="Coils"/>
    </source>
</evidence>
<dbReference type="STRING" id="542762.A0A4S4EYE5"/>
<dbReference type="GO" id="GO:0005652">
    <property type="term" value="C:nuclear lamina"/>
    <property type="evidence" value="ECO:0007669"/>
    <property type="project" value="UniProtKB-SubCell"/>
</dbReference>
<accession>A0A4S4EYE5</accession>
<feature type="coiled-coil region" evidence="5">
    <location>
        <begin position="182"/>
        <end position="216"/>
    </location>
</feature>
<dbReference type="InterPro" id="IPR040418">
    <property type="entry name" value="CRWN"/>
</dbReference>
<dbReference type="GO" id="GO:0006997">
    <property type="term" value="P:nucleus organization"/>
    <property type="evidence" value="ECO:0007669"/>
    <property type="project" value="InterPro"/>
</dbReference>
<comment type="caution">
    <text evidence="6">The sequence shown here is derived from an EMBL/GenBank/DDBJ whole genome shotgun (WGS) entry which is preliminary data.</text>
</comment>
<evidence type="ECO:0000256" key="4">
    <source>
        <dbReference type="ARBA" id="ARBA00024208"/>
    </source>
</evidence>
<dbReference type="EMBL" id="SDRB02000966">
    <property type="protein sequence ID" value="THG22090.1"/>
    <property type="molecule type" value="Genomic_DNA"/>
</dbReference>
<name>A0A4S4EYE5_CAMSN</name>
<evidence type="ECO:0000256" key="1">
    <source>
        <dbReference type="ARBA" id="ARBA00023054"/>
    </source>
</evidence>
<dbReference type="PANTHER" id="PTHR31908:SF11">
    <property type="entry name" value="PROTEIN CROWDED NUCLEI 1"/>
    <property type="match status" value="1"/>
</dbReference>